<reference evidence="9 10" key="1">
    <citation type="submission" date="2014-04" db="EMBL/GenBank/DDBJ databases">
        <authorList>
            <consortium name="DOE Joint Genome Institute"/>
            <person name="Kuo A."/>
            <person name="Kohler A."/>
            <person name="Costa M.D."/>
            <person name="Nagy L.G."/>
            <person name="Floudas D."/>
            <person name="Copeland A."/>
            <person name="Barry K.W."/>
            <person name="Cichocki N."/>
            <person name="Veneault-Fourrey C."/>
            <person name="LaButti K."/>
            <person name="Lindquist E.A."/>
            <person name="Lipzen A."/>
            <person name="Lundell T."/>
            <person name="Morin E."/>
            <person name="Murat C."/>
            <person name="Sun H."/>
            <person name="Tunlid A."/>
            <person name="Henrissat B."/>
            <person name="Grigoriev I.V."/>
            <person name="Hibbett D.S."/>
            <person name="Martin F."/>
            <person name="Nordberg H.P."/>
            <person name="Cantor M.N."/>
            <person name="Hua S.X."/>
        </authorList>
    </citation>
    <scope>NUCLEOTIDE SEQUENCE [LARGE SCALE GENOMIC DNA]</scope>
    <source>
        <strain evidence="9 10">Marx 270</strain>
    </source>
</reference>
<dbReference type="SMART" id="SM00906">
    <property type="entry name" value="Fungal_trans"/>
    <property type="match status" value="1"/>
</dbReference>
<dbReference type="InParanoid" id="A0A0C3PX99"/>
<accession>A0A0C3PX99</accession>
<evidence type="ECO:0000256" key="3">
    <source>
        <dbReference type="ARBA" id="ARBA00023015"/>
    </source>
</evidence>
<comment type="subcellular location">
    <subcellularLocation>
        <location evidence="1">Nucleus</location>
    </subcellularLocation>
</comment>
<dbReference type="InterPro" id="IPR036864">
    <property type="entry name" value="Zn2-C6_fun-type_DNA-bd_sf"/>
</dbReference>
<dbReference type="Gene3D" id="4.10.240.10">
    <property type="entry name" value="Zn(2)-C6 fungal-type DNA-binding domain"/>
    <property type="match status" value="1"/>
</dbReference>
<dbReference type="PROSITE" id="PS50048">
    <property type="entry name" value="ZN2_CY6_FUNGAL_2"/>
    <property type="match status" value="1"/>
</dbReference>
<feature type="region of interest" description="Disordered" evidence="7">
    <location>
        <begin position="249"/>
        <end position="269"/>
    </location>
</feature>
<dbReference type="Proteomes" id="UP000054217">
    <property type="component" value="Unassembled WGS sequence"/>
</dbReference>
<dbReference type="Pfam" id="PF00172">
    <property type="entry name" value="Zn_clus"/>
    <property type="match status" value="1"/>
</dbReference>
<gene>
    <name evidence="9" type="ORF">M404DRAFT_122870</name>
</gene>
<dbReference type="PROSITE" id="PS00463">
    <property type="entry name" value="ZN2_CY6_FUNGAL_1"/>
    <property type="match status" value="1"/>
</dbReference>
<dbReference type="AlphaFoldDB" id="A0A0C3PX99"/>
<feature type="compositionally biased region" description="Basic and acidic residues" evidence="7">
    <location>
        <begin position="67"/>
        <end position="76"/>
    </location>
</feature>
<feature type="domain" description="Zn(2)-C6 fungal-type" evidence="8">
    <location>
        <begin position="98"/>
        <end position="130"/>
    </location>
</feature>
<keyword evidence="6" id="KW-0539">Nucleus</keyword>
<organism evidence="9 10">
    <name type="scientific">Pisolithus tinctorius Marx 270</name>
    <dbReference type="NCBI Taxonomy" id="870435"/>
    <lineage>
        <taxon>Eukaryota</taxon>
        <taxon>Fungi</taxon>
        <taxon>Dikarya</taxon>
        <taxon>Basidiomycota</taxon>
        <taxon>Agaricomycotina</taxon>
        <taxon>Agaricomycetes</taxon>
        <taxon>Agaricomycetidae</taxon>
        <taxon>Boletales</taxon>
        <taxon>Sclerodermatineae</taxon>
        <taxon>Pisolithaceae</taxon>
        <taxon>Pisolithus</taxon>
    </lineage>
</organism>
<dbReference type="OrthoDB" id="3429912at2759"/>
<reference evidence="10" key="2">
    <citation type="submission" date="2015-01" db="EMBL/GenBank/DDBJ databases">
        <title>Evolutionary Origins and Diversification of the Mycorrhizal Mutualists.</title>
        <authorList>
            <consortium name="DOE Joint Genome Institute"/>
            <consortium name="Mycorrhizal Genomics Consortium"/>
            <person name="Kohler A."/>
            <person name="Kuo A."/>
            <person name="Nagy L.G."/>
            <person name="Floudas D."/>
            <person name="Copeland A."/>
            <person name="Barry K.W."/>
            <person name="Cichocki N."/>
            <person name="Veneault-Fourrey C."/>
            <person name="LaButti K."/>
            <person name="Lindquist E.A."/>
            <person name="Lipzen A."/>
            <person name="Lundell T."/>
            <person name="Morin E."/>
            <person name="Murat C."/>
            <person name="Riley R."/>
            <person name="Ohm R."/>
            <person name="Sun H."/>
            <person name="Tunlid A."/>
            <person name="Henrissat B."/>
            <person name="Grigoriev I.V."/>
            <person name="Hibbett D.S."/>
            <person name="Martin F."/>
        </authorList>
    </citation>
    <scope>NUCLEOTIDE SEQUENCE [LARGE SCALE GENOMIC DNA]</scope>
    <source>
        <strain evidence="10">Marx 270</strain>
    </source>
</reference>
<dbReference type="CDD" id="cd00067">
    <property type="entry name" value="GAL4"/>
    <property type="match status" value="1"/>
</dbReference>
<evidence type="ECO:0000313" key="9">
    <source>
        <dbReference type="EMBL" id="KIO13589.1"/>
    </source>
</evidence>
<evidence type="ECO:0000259" key="8">
    <source>
        <dbReference type="PROSITE" id="PS50048"/>
    </source>
</evidence>
<feature type="region of interest" description="Disordered" evidence="7">
    <location>
        <begin position="24"/>
        <end position="96"/>
    </location>
</feature>
<dbReference type="GO" id="GO:0000976">
    <property type="term" value="F:transcription cis-regulatory region binding"/>
    <property type="evidence" value="ECO:0007669"/>
    <property type="project" value="TreeGrafter"/>
</dbReference>
<dbReference type="InterPro" id="IPR001138">
    <property type="entry name" value="Zn2Cys6_DnaBD"/>
</dbReference>
<dbReference type="Pfam" id="PF04082">
    <property type="entry name" value="Fungal_trans"/>
    <property type="match status" value="1"/>
</dbReference>
<dbReference type="SUPFAM" id="SSF57701">
    <property type="entry name" value="Zn2/Cys6 DNA-binding domain"/>
    <property type="match status" value="1"/>
</dbReference>
<evidence type="ECO:0000313" key="10">
    <source>
        <dbReference type="Proteomes" id="UP000054217"/>
    </source>
</evidence>
<feature type="region of interest" description="Disordered" evidence="7">
    <location>
        <begin position="168"/>
        <end position="228"/>
    </location>
</feature>
<evidence type="ECO:0000256" key="4">
    <source>
        <dbReference type="ARBA" id="ARBA00023125"/>
    </source>
</evidence>
<dbReference type="SMART" id="SM00066">
    <property type="entry name" value="GAL4"/>
    <property type="match status" value="1"/>
</dbReference>
<dbReference type="GO" id="GO:0006351">
    <property type="term" value="P:DNA-templated transcription"/>
    <property type="evidence" value="ECO:0007669"/>
    <property type="project" value="InterPro"/>
</dbReference>
<feature type="compositionally biased region" description="Polar residues" evidence="7">
    <location>
        <begin position="170"/>
        <end position="191"/>
    </location>
</feature>
<keyword evidence="3" id="KW-0805">Transcription regulation</keyword>
<protein>
    <recommendedName>
        <fullName evidence="8">Zn(2)-C6 fungal-type domain-containing protein</fullName>
    </recommendedName>
</protein>
<dbReference type="GO" id="GO:0008270">
    <property type="term" value="F:zinc ion binding"/>
    <property type="evidence" value="ECO:0007669"/>
    <property type="project" value="InterPro"/>
</dbReference>
<evidence type="ECO:0000256" key="5">
    <source>
        <dbReference type="ARBA" id="ARBA00023163"/>
    </source>
</evidence>
<evidence type="ECO:0000256" key="6">
    <source>
        <dbReference type="ARBA" id="ARBA00023242"/>
    </source>
</evidence>
<dbReference type="GO" id="GO:0005634">
    <property type="term" value="C:nucleus"/>
    <property type="evidence" value="ECO:0007669"/>
    <property type="project" value="UniProtKB-SubCell"/>
</dbReference>
<proteinExistence type="predicted"/>
<dbReference type="PANTHER" id="PTHR31845:SF19">
    <property type="entry name" value="TRANSCRIPTION FACTOR DOMAIN-CONTAINING PROTEIN"/>
    <property type="match status" value="1"/>
</dbReference>
<feature type="region of interest" description="Disordered" evidence="7">
    <location>
        <begin position="715"/>
        <end position="740"/>
    </location>
</feature>
<evidence type="ECO:0000256" key="2">
    <source>
        <dbReference type="ARBA" id="ARBA00022723"/>
    </source>
</evidence>
<keyword evidence="4" id="KW-0238">DNA-binding</keyword>
<dbReference type="GO" id="GO:0000981">
    <property type="term" value="F:DNA-binding transcription factor activity, RNA polymerase II-specific"/>
    <property type="evidence" value="ECO:0007669"/>
    <property type="project" value="InterPro"/>
</dbReference>
<sequence length="888" mass="98375">MYPGYYAYQQQPQQHMVAHHILPANLPSPSSQGSDTVGTPPTETMSYPHPNANGKRLSPAMSAPGDFNRKRVRIEDSAASPSAERDETKPKSTRGSRACTVCRRLKMKCVGAEQKPPCQRCRTGGHECIFEESNRGKRTANPRKHEVLTKTIRKMEQTLDTVLKSIGNPAMTSGMVSRSPSPTSSGQAAQTQALLASPSPPPQSLFPPQPTKEPPTSSPKLHSLPDNPLNPLGLLAEASLANRKAYGVSSSFTARPADPDPNRRLGVASDNYFRPGPMSILPLRRLYIERQIQPEMLSFVSTDEVVALFKIYFDHMNVRIQNSPMSILRLISSQMHCGLLDREFHTPSLVCSRSPFLLTTICAIASKFYPVRADLHGKLSDIAQKLAFSVPAKGYKSLEIIQAYLLLTLWGCGAVERYEYDKTWLLLGMAIRMATDMNLHRKTTVKSDDTAEGRARDKEVHNRERTWYLCFALDRSTSAQMGKPHSIREDSVIRNVLEWIRSPDATTGDSLLAAYVELQRIVSRSLDFLYSGTNTPSGLQTDCDYLLIIKTIETQMYAWQHEWTGARQFQTDDEVIKAYRSTMMKFYFHYYMLVINSFGLQDAMEHSSVDIPHFFARVHSAATAVSAIARDELAPRGYLRYSPDSHFVFLSYAVLSLLKLIRPEFQTFIENEQKIVELVKDVATVLGEIAINSHHTPALYSTFLRALISARTDGVQQQQHQQQQGQHQLQQHQAPGADAVESDDALQQTDVGMVPNSTLFSGNPSISVSGVNGMNDYQFASEMGPPLDISTFPPTMAPLPPDDGMNMFSMENFLSNGFWDSVLVPGYSDTMEGLSGGFVFGAGGSGLITPGLLPSPVPSGSTTPARQDPNAAIDFGQQNLNVAMMHRK</sequence>
<feature type="compositionally biased region" description="Low complexity" evidence="7">
    <location>
        <begin position="716"/>
        <end position="733"/>
    </location>
</feature>
<evidence type="ECO:0000256" key="7">
    <source>
        <dbReference type="SAM" id="MobiDB-lite"/>
    </source>
</evidence>
<dbReference type="InterPro" id="IPR007219">
    <property type="entry name" value="XnlR_reg_dom"/>
</dbReference>
<dbReference type="HOGENOM" id="CLU_004538_1_0_1"/>
<name>A0A0C3PX99_PISTI</name>
<dbReference type="InterPro" id="IPR051089">
    <property type="entry name" value="prtT"/>
</dbReference>
<keyword evidence="10" id="KW-1185">Reference proteome</keyword>
<dbReference type="CDD" id="cd12148">
    <property type="entry name" value="fungal_TF_MHR"/>
    <property type="match status" value="1"/>
</dbReference>
<keyword evidence="2" id="KW-0479">Metal-binding</keyword>
<dbReference type="EMBL" id="KN831946">
    <property type="protein sequence ID" value="KIO13589.1"/>
    <property type="molecule type" value="Genomic_DNA"/>
</dbReference>
<dbReference type="PANTHER" id="PTHR31845">
    <property type="entry name" value="FINGER DOMAIN PROTEIN, PUTATIVE-RELATED"/>
    <property type="match status" value="1"/>
</dbReference>
<keyword evidence="5" id="KW-0804">Transcription</keyword>
<evidence type="ECO:0000256" key="1">
    <source>
        <dbReference type="ARBA" id="ARBA00004123"/>
    </source>
</evidence>
<feature type="compositionally biased region" description="Pro residues" evidence="7">
    <location>
        <begin position="198"/>
        <end position="217"/>
    </location>
</feature>
<feature type="compositionally biased region" description="Polar residues" evidence="7">
    <location>
        <begin position="27"/>
        <end position="45"/>
    </location>
</feature>